<dbReference type="NCBIfam" id="TIGR04359">
    <property type="entry name" value="TrbK_RP4"/>
    <property type="match status" value="1"/>
</dbReference>
<keyword evidence="1" id="KW-0449">Lipoprotein</keyword>
<dbReference type="InterPro" id="IPR027584">
    <property type="entry name" value="TrbK_RP4"/>
</dbReference>
<evidence type="ECO:0000313" key="2">
    <source>
        <dbReference type="Proteomes" id="UP000184339"/>
    </source>
</evidence>
<reference evidence="2" key="1">
    <citation type="submission" date="2016-11" db="EMBL/GenBank/DDBJ databases">
        <authorList>
            <person name="Varghese N."/>
            <person name="Submissions S."/>
        </authorList>
    </citation>
    <scope>NUCLEOTIDE SEQUENCE [LARGE SCALE GENOMIC DNA]</scope>
    <source>
        <strain evidence="2">Sac-22</strain>
    </source>
</reference>
<dbReference type="AlphaFoldDB" id="A0A1M7R6K6"/>
<evidence type="ECO:0000313" key="1">
    <source>
        <dbReference type="EMBL" id="SHN41800.1"/>
    </source>
</evidence>
<proteinExistence type="predicted"/>
<gene>
    <name evidence="1" type="ORF">SAMN05192549_1132</name>
</gene>
<organism evidence="1 2">
    <name type="scientific">Duganella sacchari</name>
    <dbReference type="NCBI Taxonomy" id="551987"/>
    <lineage>
        <taxon>Bacteria</taxon>
        <taxon>Pseudomonadati</taxon>
        <taxon>Pseudomonadota</taxon>
        <taxon>Betaproteobacteria</taxon>
        <taxon>Burkholderiales</taxon>
        <taxon>Oxalobacteraceae</taxon>
        <taxon>Telluria group</taxon>
        <taxon>Duganella</taxon>
    </lineage>
</organism>
<dbReference type="RefSeq" id="WP_072788265.1">
    <property type="nucleotide sequence ID" value="NZ_FRCX01000013.1"/>
</dbReference>
<dbReference type="EMBL" id="FRCX01000013">
    <property type="protein sequence ID" value="SHN41800.1"/>
    <property type="molecule type" value="Genomic_DNA"/>
</dbReference>
<sequence>MQTKFNWILLACAAAALVVTGYKEMHAKPQPHLVNEASCTPEAIKRMDSITERAIQSSQCSHRSK</sequence>
<accession>A0A1M7R6K6</accession>
<dbReference type="OrthoDB" id="8781238at2"/>
<keyword evidence="2" id="KW-1185">Reference proteome</keyword>
<name>A0A1M7R6K6_9BURK</name>
<dbReference type="Proteomes" id="UP000184339">
    <property type="component" value="Unassembled WGS sequence"/>
</dbReference>
<protein>
    <submittedName>
        <fullName evidence="1">Entry exclusion lipoprotein TrbK</fullName>
    </submittedName>
</protein>